<gene>
    <name evidence="10" type="ORF">B0A49_09586</name>
</gene>
<keyword evidence="7 9" id="KW-0472">Membrane</keyword>
<feature type="compositionally biased region" description="Basic and acidic residues" evidence="8">
    <location>
        <begin position="12"/>
        <end position="21"/>
    </location>
</feature>
<dbReference type="AlphaFoldDB" id="A0A4V5NEG7"/>
<comment type="caution">
    <text evidence="10">The sequence shown here is derived from an EMBL/GenBank/DDBJ whole genome shotgun (WGS) entry which is preliminary data.</text>
</comment>
<dbReference type="InterPro" id="IPR009450">
    <property type="entry name" value="Plno_GlcNAc_GPI2"/>
</dbReference>
<feature type="compositionally biased region" description="Basic residues" evidence="8">
    <location>
        <begin position="69"/>
        <end position="84"/>
    </location>
</feature>
<evidence type="ECO:0008006" key="12">
    <source>
        <dbReference type="Google" id="ProtNLM"/>
    </source>
</evidence>
<feature type="transmembrane region" description="Helical" evidence="9">
    <location>
        <begin position="382"/>
        <end position="402"/>
    </location>
</feature>
<organism evidence="10 11">
    <name type="scientific">Cryomyces minteri</name>
    <dbReference type="NCBI Taxonomy" id="331657"/>
    <lineage>
        <taxon>Eukaryota</taxon>
        <taxon>Fungi</taxon>
        <taxon>Dikarya</taxon>
        <taxon>Ascomycota</taxon>
        <taxon>Pezizomycotina</taxon>
        <taxon>Dothideomycetes</taxon>
        <taxon>Dothideomycetes incertae sedis</taxon>
        <taxon>Cryomyces</taxon>
    </lineage>
</organism>
<evidence type="ECO:0000313" key="11">
    <source>
        <dbReference type="Proteomes" id="UP000308768"/>
    </source>
</evidence>
<reference evidence="10 11" key="1">
    <citation type="submission" date="2017-03" db="EMBL/GenBank/DDBJ databases">
        <title>Genomes of endolithic fungi from Antarctica.</title>
        <authorList>
            <person name="Coleine C."/>
            <person name="Masonjones S."/>
            <person name="Stajich J.E."/>
        </authorList>
    </citation>
    <scope>NUCLEOTIDE SEQUENCE [LARGE SCALE GENOMIC DNA]</scope>
    <source>
        <strain evidence="10 11">CCFEE 5187</strain>
    </source>
</reference>
<dbReference type="EMBL" id="NAJN01000933">
    <property type="protein sequence ID" value="TKA67239.1"/>
    <property type="molecule type" value="Genomic_DNA"/>
</dbReference>
<keyword evidence="6 9" id="KW-1133">Transmembrane helix</keyword>
<dbReference type="Pfam" id="PF06432">
    <property type="entry name" value="GPI2"/>
    <property type="match status" value="2"/>
</dbReference>
<dbReference type="PANTHER" id="PTHR12982:SF0">
    <property type="entry name" value="PHOSPHATIDYLINOSITOL N-ACETYLGLUCOSAMINYLTRANSFERASE SUBUNIT C"/>
    <property type="match status" value="1"/>
</dbReference>
<evidence type="ECO:0000256" key="1">
    <source>
        <dbReference type="ARBA" id="ARBA00004141"/>
    </source>
</evidence>
<protein>
    <recommendedName>
        <fullName evidence="12">GPI2-domain-containing protein</fullName>
    </recommendedName>
</protein>
<evidence type="ECO:0000256" key="7">
    <source>
        <dbReference type="ARBA" id="ARBA00023136"/>
    </source>
</evidence>
<feature type="transmembrane region" description="Helical" evidence="9">
    <location>
        <begin position="285"/>
        <end position="312"/>
    </location>
</feature>
<evidence type="ECO:0000256" key="8">
    <source>
        <dbReference type="SAM" id="MobiDB-lite"/>
    </source>
</evidence>
<feature type="transmembrane region" description="Helical" evidence="9">
    <location>
        <begin position="408"/>
        <end position="432"/>
    </location>
</feature>
<evidence type="ECO:0000256" key="5">
    <source>
        <dbReference type="ARBA" id="ARBA00022692"/>
    </source>
</evidence>
<evidence type="ECO:0000256" key="6">
    <source>
        <dbReference type="ARBA" id="ARBA00022989"/>
    </source>
</evidence>
<comment type="subcellular location">
    <subcellularLocation>
        <location evidence="1">Membrane</location>
        <topology evidence="1">Multi-pass membrane protein</topology>
    </subcellularLocation>
</comment>
<feature type="compositionally biased region" description="Low complexity" evidence="8">
    <location>
        <begin position="53"/>
        <end position="68"/>
    </location>
</feature>
<dbReference type="UniPathway" id="UPA00196"/>
<feature type="compositionally biased region" description="Polar residues" evidence="8">
    <location>
        <begin position="1"/>
        <end position="10"/>
    </location>
</feature>
<dbReference type="GO" id="GO:0000506">
    <property type="term" value="C:glycosylphosphatidylinositol-N-acetylglucosaminyltransferase (GPI-GnT) complex"/>
    <property type="evidence" value="ECO:0007669"/>
    <property type="project" value="TreeGrafter"/>
</dbReference>
<keyword evidence="11" id="KW-1185">Reference proteome</keyword>
<feature type="transmembrane region" description="Helical" evidence="9">
    <location>
        <begin position="351"/>
        <end position="370"/>
    </location>
</feature>
<keyword evidence="5 9" id="KW-0812">Transmembrane</keyword>
<dbReference type="GO" id="GO:0006506">
    <property type="term" value="P:GPI anchor biosynthetic process"/>
    <property type="evidence" value="ECO:0007669"/>
    <property type="project" value="UniProtKB-UniPathway"/>
</dbReference>
<dbReference type="OrthoDB" id="196709at2759"/>
<name>A0A4V5NEG7_9PEZI</name>
<evidence type="ECO:0000256" key="4">
    <source>
        <dbReference type="ARBA" id="ARBA00022502"/>
    </source>
</evidence>
<keyword evidence="4" id="KW-0337">GPI-anchor biosynthesis</keyword>
<comment type="similarity">
    <text evidence="3">Belongs to the PIGC family.</text>
</comment>
<dbReference type="Proteomes" id="UP000308768">
    <property type="component" value="Unassembled WGS sequence"/>
</dbReference>
<comment type="pathway">
    <text evidence="2">Glycolipid biosynthesis; glycosylphosphatidylinositol-anchor biosynthesis.</text>
</comment>
<dbReference type="STRING" id="331657.A0A4V5NEG7"/>
<sequence length="457" mass="49473">MTPLEASSSLRRAIEEPDIHPQIHHRPAASSVSHLRPDVAYHAQSAPRKVRKSGSVGSDGADASAASAVRKKRARDRGRSGSRRRKGTWKKLLWVKQDYPDNHTDEETFLDHLQRNPRLQPYEFWPLVADSTVIVQHVCSVVVFACCFAGIITGRVSPVAVVSWGSIGTVLGWVLWDFWVGQEEAANAAEEGPAELGDDAGTMSSSSSVSAVGAQSKEVQGLAPPSLHSANSSAPQANTGHATGAATFANYAYYPPYGGQASSFSPRNQQRLATAKSAILIYDSIWAISVWLMCINVFFFDYGGGVGAKLVFGLRILNTKANRYFRFPASLSTNAALMASTVLASRLPSTTHVFSLTLFSIEVFGLFPVFRRHLRHISWRGHLALTIFLVTGAGGGVGVTISGGGWRAAIAGVVLGGLLTGLTMGVCSWWLIGLQKYKNEIHGPWDPARPVIRRHWD</sequence>
<dbReference type="PANTHER" id="PTHR12982">
    <property type="entry name" value="PHOSPHATIDYLINOSITOL GLYCAN, CLASS C"/>
    <property type="match status" value="1"/>
</dbReference>
<proteinExistence type="inferred from homology"/>
<evidence type="ECO:0000256" key="9">
    <source>
        <dbReference type="SAM" id="Phobius"/>
    </source>
</evidence>
<accession>A0A4V5NEG7</accession>
<evidence type="ECO:0000313" key="10">
    <source>
        <dbReference type="EMBL" id="TKA67239.1"/>
    </source>
</evidence>
<evidence type="ECO:0000256" key="3">
    <source>
        <dbReference type="ARBA" id="ARBA00008321"/>
    </source>
</evidence>
<evidence type="ECO:0000256" key="2">
    <source>
        <dbReference type="ARBA" id="ARBA00004687"/>
    </source>
</evidence>
<feature type="region of interest" description="Disordered" evidence="8">
    <location>
        <begin position="1"/>
        <end position="84"/>
    </location>
</feature>